<evidence type="ECO:0000313" key="3">
    <source>
        <dbReference type="EMBL" id="PFH44997.1"/>
    </source>
</evidence>
<feature type="signal peptide" evidence="2">
    <location>
        <begin position="1"/>
        <end position="20"/>
    </location>
</feature>
<reference evidence="3 4" key="1">
    <citation type="submission" date="2014-02" db="EMBL/GenBank/DDBJ databases">
        <title>Transposable element dynamics among asymbiotic and ectomycorrhizal Amanita fungi.</title>
        <authorList>
            <consortium name="DOE Joint Genome Institute"/>
            <person name="Hess J."/>
            <person name="Skrede I."/>
            <person name="Wolfe B."/>
            <person name="LaButti K."/>
            <person name="Ohm R.A."/>
            <person name="Grigoriev I.V."/>
            <person name="Pringle A."/>
        </authorList>
    </citation>
    <scope>NUCLEOTIDE SEQUENCE [LARGE SCALE GENOMIC DNA]</scope>
    <source>
        <strain evidence="3 4">SKay4041</strain>
    </source>
</reference>
<evidence type="ECO:0000256" key="2">
    <source>
        <dbReference type="SAM" id="SignalP"/>
    </source>
</evidence>
<dbReference type="Proteomes" id="UP000242287">
    <property type="component" value="Unassembled WGS sequence"/>
</dbReference>
<dbReference type="AlphaFoldDB" id="A0A2A9N9V4"/>
<keyword evidence="4" id="KW-1185">Reference proteome</keyword>
<evidence type="ECO:0000256" key="1">
    <source>
        <dbReference type="SAM" id="MobiDB-lite"/>
    </source>
</evidence>
<accession>A0A2A9N9V4</accession>
<gene>
    <name evidence="3" type="ORF">AMATHDRAFT_10248</name>
</gene>
<name>A0A2A9N9V4_9AGAR</name>
<evidence type="ECO:0000313" key="4">
    <source>
        <dbReference type="Proteomes" id="UP000242287"/>
    </source>
</evidence>
<feature type="region of interest" description="Disordered" evidence="1">
    <location>
        <begin position="67"/>
        <end position="108"/>
    </location>
</feature>
<dbReference type="EMBL" id="KZ302635">
    <property type="protein sequence ID" value="PFH44997.1"/>
    <property type="molecule type" value="Genomic_DNA"/>
</dbReference>
<keyword evidence="2" id="KW-0732">Signal</keyword>
<proteinExistence type="predicted"/>
<protein>
    <submittedName>
        <fullName evidence="3">Uncharacterized protein</fullName>
    </submittedName>
</protein>
<organism evidence="3 4">
    <name type="scientific">Amanita thiersii Skay4041</name>
    <dbReference type="NCBI Taxonomy" id="703135"/>
    <lineage>
        <taxon>Eukaryota</taxon>
        <taxon>Fungi</taxon>
        <taxon>Dikarya</taxon>
        <taxon>Basidiomycota</taxon>
        <taxon>Agaricomycotina</taxon>
        <taxon>Agaricomycetes</taxon>
        <taxon>Agaricomycetidae</taxon>
        <taxon>Agaricales</taxon>
        <taxon>Pluteineae</taxon>
        <taxon>Amanitaceae</taxon>
        <taxon>Amanita</taxon>
    </lineage>
</organism>
<sequence length="108" mass="11956">MRLSSIVVAGVLLLAGMGSATRLGRRAEGIRPIDERRSFSLSFSTSDVTRARARYRREFERLSARHSKLQNFDVRSEPKNGFKKHPPSGLSGTSAPPPSRDEEDTGNN</sequence>
<feature type="chain" id="PRO_5012834882" evidence="2">
    <location>
        <begin position="21"/>
        <end position="108"/>
    </location>
</feature>